<keyword evidence="1" id="KW-0812">Transmembrane</keyword>
<evidence type="ECO:0000313" key="3">
    <source>
        <dbReference type="EMBL" id="CAB4134286.1"/>
    </source>
</evidence>
<gene>
    <name evidence="3" type="ORF">UFOVP268_39</name>
    <name evidence="2" type="ORF">UFOVP97_21</name>
</gene>
<feature type="transmembrane region" description="Helical" evidence="1">
    <location>
        <begin position="6"/>
        <end position="28"/>
    </location>
</feature>
<reference evidence="3" key="1">
    <citation type="submission" date="2020-04" db="EMBL/GenBank/DDBJ databases">
        <authorList>
            <person name="Chiriac C."/>
            <person name="Salcher M."/>
            <person name="Ghai R."/>
            <person name="Kavagutti S V."/>
        </authorList>
    </citation>
    <scope>NUCLEOTIDE SEQUENCE</scope>
</reference>
<organism evidence="3">
    <name type="scientific">uncultured Caudovirales phage</name>
    <dbReference type="NCBI Taxonomy" id="2100421"/>
    <lineage>
        <taxon>Viruses</taxon>
        <taxon>Duplodnaviria</taxon>
        <taxon>Heunggongvirae</taxon>
        <taxon>Uroviricota</taxon>
        <taxon>Caudoviricetes</taxon>
        <taxon>Peduoviridae</taxon>
        <taxon>Maltschvirus</taxon>
        <taxon>Maltschvirus maltsch</taxon>
    </lineage>
</organism>
<evidence type="ECO:0000313" key="2">
    <source>
        <dbReference type="EMBL" id="CAB4127749.1"/>
    </source>
</evidence>
<protein>
    <submittedName>
        <fullName evidence="3">Uncharacterized protein</fullName>
    </submittedName>
</protein>
<dbReference type="EMBL" id="LR796216">
    <property type="protein sequence ID" value="CAB4127749.1"/>
    <property type="molecule type" value="Genomic_DNA"/>
</dbReference>
<accession>A0A6J5LMX1</accession>
<proteinExistence type="predicted"/>
<name>A0A6J5LMX1_9CAUD</name>
<evidence type="ECO:0000256" key="1">
    <source>
        <dbReference type="SAM" id="Phobius"/>
    </source>
</evidence>
<keyword evidence="1" id="KW-0472">Membrane</keyword>
<keyword evidence="1" id="KW-1133">Transmembrane helix</keyword>
<dbReference type="EMBL" id="LR796286">
    <property type="protein sequence ID" value="CAB4134286.1"/>
    <property type="molecule type" value="Genomic_DNA"/>
</dbReference>
<sequence length="75" mass="8914">MIYQEICVFLMIGLLFTVLLFPNIFPFLKSEEKPQDKEKYKSILAILDILEELTRKMKEFEGRLEDLNCKIKGKE</sequence>